<comment type="similarity">
    <text evidence="1 5">Belongs to the FliD family.</text>
</comment>
<evidence type="ECO:0000256" key="3">
    <source>
        <dbReference type="ARBA" id="ARBA00023054"/>
    </source>
</evidence>
<dbReference type="GO" id="GO:0071973">
    <property type="term" value="P:bacterial-type flagellum-dependent cell motility"/>
    <property type="evidence" value="ECO:0007669"/>
    <property type="project" value="TreeGrafter"/>
</dbReference>
<dbReference type="Pfam" id="PF07196">
    <property type="entry name" value="Flagellin_IN"/>
    <property type="match status" value="1"/>
</dbReference>
<evidence type="ECO:0000313" key="9">
    <source>
        <dbReference type="Proteomes" id="UP000275076"/>
    </source>
</evidence>
<evidence type="ECO:0000256" key="4">
    <source>
        <dbReference type="ARBA" id="ARBA00023143"/>
    </source>
</evidence>
<dbReference type="GO" id="GO:0005576">
    <property type="term" value="C:extracellular region"/>
    <property type="evidence" value="ECO:0007669"/>
    <property type="project" value="UniProtKB-SubCell"/>
</dbReference>
<feature type="domain" description="Flagellar hook-associated protein 2 N-terminal" evidence="6">
    <location>
        <begin position="12"/>
        <end position="110"/>
    </location>
</feature>
<reference evidence="8 9" key="1">
    <citation type="submission" date="2018-10" db="EMBL/GenBank/DDBJ databases">
        <title>Draft genome sequence of Bacillus salarius IM0101, isolated from a hypersaline soil in Inner Mongolia, China.</title>
        <authorList>
            <person name="Yamprayoonswat W."/>
            <person name="Boonvisut S."/>
            <person name="Jumpathong W."/>
            <person name="Sittihan S."/>
            <person name="Ruangsuj P."/>
            <person name="Wanthongcharoen S."/>
            <person name="Thongpramul N."/>
            <person name="Pimmason S."/>
            <person name="Yu B."/>
            <person name="Yasawong M."/>
        </authorList>
    </citation>
    <scope>NUCLEOTIDE SEQUENCE [LARGE SCALE GENOMIC DNA]</scope>
    <source>
        <strain evidence="8 9">IM0101</strain>
    </source>
</reference>
<protein>
    <recommendedName>
        <fullName evidence="5">Flagellar hook-associated protein 2</fullName>
        <shortName evidence="5">HAP2</shortName>
    </recommendedName>
    <alternativeName>
        <fullName evidence="5">Flagellar cap protein</fullName>
    </alternativeName>
</protein>
<keyword evidence="9" id="KW-1185">Reference proteome</keyword>
<dbReference type="EMBL" id="RBVX01000001">
    <property type="protein sequence ID" value="RSL35104.1"/>
    <property type="molecule type" value="Genomic_DNA"/>
</dbReference>
<dbReference type="GO" id="GO:0007155">
    <property type="term" value="P:cell adhesion"/>
    <property type="evidence" value="ECO:0007669"/>
    <property type="project" value="InterPro"/>
</dbReference>
<sequence>MDSGMRMTGLASGMDVDSMVTQMMKAERIKVDRMEQDKTWVEWQREDLRSMNSQFQSFRPSSTDAIFSKSTFTGSVATSDNKDVVTASASSDANEGTYTISNISQLATAASKGSTGDIADNLASDAELHNIRDFDIAENTDFTFEISTADGSKEFTMNSSDSMQDVVDKVNNSELGLNAFYDEETRQFSMMRSETGELRNDGSDEISIETDNAGFIGSLNLGAEDVQNAQFELNGMAMEKASNSFEVNGLDVNLKSTSADPVNIEVGQDKATAKEAIMNFVDDYNELIADANEKTMETRNRDYEPLTDTQKDEMSEKEIEQWEEMARSGTLRNERSVSKALTQMRQDFSEDVDSTNQDSDMTDMTDIGLETGDWRTQGLIEVDEAKLDKALEKDADAVYEMFNADGGTHAEKGIARRLRDTVGDAVDSMSRRAGNENSITDQSHTMGKEIERINDRIESFEERLADKEQRYYAEFTRMEKAIQQNNAQMQQMQSAMGGMGGGMMGGM</sequence>
<evidence type="ECO:0000259" key="7">
    <source>
        <dbReference type="Pfam" id="PF07195"/>
    </source>
</evidence>
<gene>
    <name evidence="8" type="ORF">D7Z54_00585</name>
</gene>
<comment type="subcellular location">
    <subcellularLocation>
        <location evidence="5">Secreted</location>
    </subcellularLocation>
    <subcellularLocation>
        <location evidence="5">Bacterial flagellum</location>
    </subcellularLocation>
</comment>
<comment type="subunit">
    <text evidence="2 5">Homopentamer.</text>
</comment>
<keyword evidence="3" id="KW-0175">Coiled coil</keyword>
<dbReference type="GO" id="GO:0009424">
    <property type="term" value="C:bacterial-type flagellum hook"/>
    <property type="evidence" value="ECO:0007669"/>
    <property type="project" value="UniProtKB-UniRule"/>
</dbReference>
<evidence type="ECO:0000313" key="8">
    <source>
        <dbReference type="EMBL" id="RSL35104.1"/>
    </source>
</evidence>
<dbReference type="GO" id="GO:0009421">
    <property type="term" value="C:bacterial-type flagellum filament cap"/>
    <property type="evidence" value="ECO:0007669"/>
    <property type="project" value="InterPro"/>
</dbReference>
<dbReference type="InterPro" id="IPR010809">
    <property type="entry name" value="FliD_C"/>
</dbReference>
<accession>A0A3R9PP30</accession>
<evidence type="ECO:0000256" key="1">
    <source>
        <dbReference type="ARBA" id="ARBA00009764"/>
    </source>
</evidence>
<dbReference type="Pfam" id="PF07195">
    <property type="entry name" value="FliD_C"/>
    <property type="match status" value="1"/>
</dbReference>
<organism evidence="8 9">
    <name type="scientific">Salibacterium salarium</name>
    <dbReference type="NCBI Taxonomy" id="284579"/>
    <lineage>
        <taxon>Bacteria</taxon>
        <taxon>Bacillati</taxon>
        <taxon>Bacillota</taxon>
        <taxon>Bacilli</taxon>
        <taxon>Bacillales</taxon>
        <taxon>Bacillaceae</taxon>
    </lineage>
</organism>
<evidence type="ECO:0000256" key="5">
    <source>
        <dbReference type="RuleBase" id="RU362066"/>
    </source>
</evidence>
<feature type="domain" description="Flagellar hook-associated protein 2 C-terminal" evidence="7">
    <location>
        <begin position="227"/>
        <end position="487"/>
    </location>
</feature>
<dbReference type="Proteomes" id="UP000275076">
    <property type="component" value="Unassembled WGS sequence"/>
</dbReference>
<proteinExistence type="inferred from homology"/>
<dbReference type="PANTHER" id="PTHR30288:SF0">
    <property type="entry name" value="FLAGELLAR HOOK-ASSOCIATED PROTEIN 2"/>
    <property type="match status" value="1"/>
</dbReference>
<dbReference type="InterPro" id="IPR003481">
    <property type="entry name" value="FliD_N"/>
</dbReference>
<dbReference type="PANTHER" id="PTHR30288">
    <property type="entry name" value="FLAGELLAR CAP/ASSEMBLY PROTEIN FLID"/>
    <property type="match status" value="1"/>
</dbReference>
<dbReference type="AlphaFoldDB" id="A0A3R9PP30"/>
<dbReference type="Pfam" id="PF02465">
    <property type="entry name" value="FliD_N"/>
    <property type="match status" value="1"/>
</dbReference>
<evidence type="ECO:0000259" key="6">
    <source>
        <dbReference type="Pfam" id="PF02465"/>
    </source>
</evidence>
<comment type="function">
    <text evidence="5">Required for morphogenesis and for the elongation of the flagellar filament by facilitating polymerization of the flagellin monomers at the tip of growing filament. Forms a capping structure, which prevents flagellin subunits (transported through the central channel of the flagellum) from leaking out without polymerization at the distal end.</text>
</comment>
<comment type="caution">
    <text evidence="8">The sequence shown here is derived from an EMBL/GenBank/DDBJ whole genome shotgun (WGS) entry which is preliminary data.</text>
</comment>
<dbReference type="OrthoDB" id="9776025at2"/>
<dbReference type="InterPro" id="IPR040026">
    <property type="entry name" value="FliD"/>
</dbReference>
<keyword evidence="5" id="KW-0964">Secreted</keyword>
<keyword evidence="4 5" id="KW-0975">Bacterial flagellum</keyword>
<dbReference type="RefSeq" id="WP_125553413.1">
    <property type="nucleotide sequence ID" value="NZ_RBVX01000001.1"/>
</dbReference>
<evidence type="ECO:0000256" key="2">
    <source>
        <dbReference type="ARBA" id="ARBA00011255"/>
    </source>
</evidence>
<dbReference type="InterPro" id="IPR010810">
    <property type="entry name" value="Flagellin_hook_IN_motif"/>
</dbReference>
<name>A0A3R9PP30_9BACI</name>